<dbReference type="AlphaFoldDB" id="A0A7S4Q3H9"/>
<sequence>MAAGTALGSITLSLRSVSGDLLWGPGPCKRTLTVAALRCRAAEALKQPEASVRVLHDGGVLQPRDSLDVAGVPDGAELGVVVLSLSMEARQLLRKLREAVWVSIAEDPDRVPETDVDARLADVAARCQCAELPGDVAVWLQVLLRSGKAIRDNAEQRYDLDEGCTISSGTLAGRHAQHQPGLLYLAVDSFDEMFMGCSHWGCVLVDLHGELAEMLGGCAAESRGFVWYANLQWDSCSPESALDEAPSLESWRRIVADGDLTSKHGAPRCIAADVTEFFRLWAARGRPPQFEVRHVPSCPDDMSDGPPRCSA</sequence>
<gene>
    <name evidence="1" type="ORF">AMON00008_LOCUS10729</name>
</gene>
<evidence type="ECO:0008006" key="2">
    <source>
        <dbReference type="Google" id="ProtNLM"/>
    </source>
</evidence>
<dbReference type="EMBL" id="HBNR01016300">
    <property type="protein sequence ID" value="CAE4571110.1"/>
    <property type="molecule type" value="Transcribed_RNA"/>
</dbReference>
<accession>A0A7S4Q3H9</accession>
<protein>
    <recommendedName>
        <fullName evidence="2">Ubiquitin-like domain-containing protein</fullName>
    </recommendedName>
</protein>
<evidence type="ECO:0000313" key="1">
    <source>
        <dbReference type="EMBL" id="CAE4571110.1"/>
    </source>
</evidence>
<organism evidence="1">
    <name type="scientific">Alexandrium monilatum</name>
    <dbReference type="NCBI Taxonomy" id="311494"/>
    <lineage>
        <taxon>Eukaryota</taxon>
        <taxon>Sar</taxon>
        <taxon>Alveolata</taxon>
        <taxon>Dinophyceae</taxon>
        <taxon>Gonyaulacales</taxon>
        <taxon>Pyrocystaceae</taxon>
        <taxon>Alexandrium</taxon>
    </lineage>
</organism>
<reference evidence="1" key="1">
    <citation type="submission" date="2021-01" db="EMBL/GenBank/DDBJ databases">
        <authorList>
            <person name="Corre E."/>
            <person name="Pelletier E."/>
            <person name="Niang G."/>
            <person name="Scheremetjew M."/>
            <person name="Finn R."/>
            <person name="Kale V."/>
            <person name="Holt S."/>
            <person name="Cochrane G."/>
            <person name="Meng A."/>
            <person name="Brown T."/>
            <person name="Cohen L."/>
        </authorList>
    </citation>
    <scope>NUCLEOTIDE SEQUENCE</scope>
    <source>
        <strain evidence="1">CCMP3105</strain>
    </source>
</reference>
<name>A0A7S4Q3H9_9DINO</name>
<proteinExistence type="predicted"/>